<feature type="transmembrane region" description="Helical" evidence="1">
    <location>
        <begin position="312"/>
        <end position="335"/>
    </location>
</feature>
<evidence type="ECO:0000313" key="5">
    <source>
        <dbReference type="Proteomes" id="UP000199025"/>
    </source>
</evidence>
<dbReference type="InterPro" id="IPR002656">
    <property type="entry name" value="Acyl_transf_3_dom"/>
</dbReference>
<dbReference type="Pfam" id="PF01757">
    <property type="entry name" value="Acyl_transf_3"/>
    <property type="match status" value="1"/>
</dbReference>
<organism evidence="4 5">
    <name type="scientific">Amycolatopsis sacchari</name>
    <dbReference type="NCBI Taxonomy" id="115433"/>
    <lineage>
        <taxon>Bacteria</taxon>
        <taxon>Bacillati</taxon>
        <taxon>Actinomycetota</taxon>
        <taxon>Actinomycetes</taxon>
        <taxon>Pseudonocardiales</taxon>
        <taxon>Pseudonocardiaceae</taxon>
        <taxon>Amycolatopsis</taxon>
    </lineage>
</organism>
<dbReference type="PANTHER" id="PTHR23028:SF53">
    <property type="entry name" value="ACYL_TRANSF_3 DOMAIN-CONTAINING PROTEIN"/>
    <property type="match status" value="1"/>
</dbReference>
<dbReference type="InterPro" id="IPR050879">
    <property type="entry name" value="Acyltransferase_3"/>
</dbReference>
<feature type="transmembrane region" description="Helical" evidence="1">
    <location>
        <begin position="190"/>
        <end position="212"/>
    </location>
</feature>
<feature type="transmembrane region" description="Helical" evidence="1">
    <location>
        <begin position="347"/>
        <end position="366"/>
    </location>
</feature>
<keyword evidence="4" id="KW-0808">Transferase</keyword>
<keyword evidence="5" id="KW-1185">Reference proteome</keyword>
<sequence length="656" mass="71388">MTEAARRYRPELTGLRALACVLVVIYHVWLGRVSGGVDVFFLLSGFLFTGQLVRRRGDLLATWGRTLRRLLPAALTVLLVTVAVGVAVLPQGRWTQTIREIFASSLFVENWRLAADSADYFAAHNTASPVQHFWSLAVQGQFYLVWPLLIAGVALVARRRLRPVLAVVLALLFAGSLGYSIHLTDVDQPLAYFHSLTRVWEFALGGLVALGIDVLTAPRPLRVLLGWAGVAGLISCGLVFNVGTVFPGWVALWPTLSAALVLVAGATGSRLGVDRLLSTRPLRYLGKLSYSLYLWHWPVLVFYLVARDRAEVGLLGGAFVIGIAALLAVATYHLVEQPARTVAWGSYRLVAVAMVPVLLATFAWQFTSEHLVRSRAVVAGDADHPGALARTEGFVYEGRPDAPLAPSFVALPDDWAWIDNCAESPRGAELVVCTTDTPEPEHRIAIVGDSHPTQFIAALQPIAERRNWQLIVLSRGGCPFSTESEIDPANQACRDWNAAAADELLDLRPDVVFTSATRDVRVGLTEQTPPGFLAQWAKLGDAGIRVLAVRDNPRYDTSPSECVEQAGPDAPECAAPRSELYAPDPPYHFLDTPSNVDFLDFSDYYCDEDVCPPVLGNVLLYLDDNHLSATYLGTMAPIVEQAIDDALGWAAAPTPA</sequence>
<dbReference type="AlphaFoldDB" id="A0A1I4C032"/>
<gene>
    <name evidence="4" type="ORF">SAMN05421835_13149</name>
</gene>
<dbReference type="GO" id="GO:0009103">
    <property type="term" value="P:lipopolysaccharide biosynthetic process"/>
    <property type="evidence" value="ECO:0007669"/>
    <property type="project" value="TreeGrafter"/>
</dbReference>
<feature type="transmembrane region" description="Helical" evidence="1">
    <location>
        <begin position="252"/>
        <end position="273"/>
    </location>
</feature>
<feature type="transmembrane region" description="Helical" evidence="1">
    <location>
        <begin position="140"/>
        <end position="157"/>
    </location>
</feature>
<dbReference type="GO" id="GO:0016787">
    <property type="term" value="F:hydrolase activity"/>
    <property type="evidence" value="ECO:0007669"/>
    <property type="project" value="UniProtKB-KW"/>
</dbReference>
<dbReference type="RefSeq" id="WP_091515614.1">
    <property type="nucleotide sequence ID" value="NZ_FORP01000031.1"/>
</dbReference>
<feature type="domain" description="Acyltransferase 3" evidence="2">
    <location>
        <begin position="11"/>
        <end position="330"/>
    </location>
</feature>
<keyword evidence="1" id="KW-1133">Transmembrane helix</keyword>
<keyword evidence="1" id="KW-0472">Membrane</keyword>
<evidence type="ECO:0000313" key="4">
    <source>
        <dbReference type="EMBL" id="SFK74113.1"/>
    </source>
</evidence>
<feature type="transmembrane region" description="Helical" evidence="1">
    <location>
        <begin position="12"/>
        <end position="29"/>
    </location>
</feature>
<dbReference type="EMBL" id="FORP01000031">
    <property type="protein sequence ID" value="SFK74113.1"/>
    <property type="molecule type" value="Genomic_DNA"/>
</dbReference>
<feature type="transmembrane region" description="Helical" evidence="1">
    <location>
        <begin position="164"/>
        <end position="184"/>
    </location>
</feature>
<dbReference type="InterPro" id="IPR043968">
    <property type="entry name" value="SGNH"/>
</dbReference>
<evidence type="ECO:0000256" key="1">
    <source>
        <dbReference type="SAM" id="Phobius"/>
    </source>
</evidence>
<dbReference type="Proteomes" id="UP000199025">
    <property type="component" value="Unassembled WGS sequence"/>
</dbReference>
<keyword evidence="4" id="KW-0378">Hydrolase</keyword>
<feature type="transmembrane region" description="Helical" evidence="1">
    <location>
        <begin position="35"/>
        <end position="53"/>
    </location>
</feature>
<feature type="transmembrane region" description="Helical" evidence="1">
    <location>
        <begin position="224"/>
        <end position="246"/>
    </location>
</feature>
<name>A0A1I4C032_9PSEU</name>
<feature type="transmembrane region" description="Helical" evidence="1">
    <location>
        <begin position="73"/>
        <end position="90"/>
    </location>
</feature>
<keyword evidence="1" id="KW-0812">Transmembrane</keyword>
<feature type="domain" description="SGNH" evidence="3">
    <location>
        <begin position="431"/>
        <end position="640"/>
    </location>
</feature>
<evidence type="ECO:0000259" key="2">
    <source>
        <dbReference type="Pfam" id="PF01757"/>
    </source>
</evidence>
<feature type="transmembrane region" description="Helical" evidence="1">
    <location>
        <begin position="285"/>
        <end position="306"/>
    </location>
</feature>
<dbReference type="Pfam" id="PF19040">
    <property type="entry name" value="SGNH"/>
    <property type="match status" value="1"/>
</dbReference>
<dbReference type="GO" id="GO:0016020">
    <property type="term" value="C:membrane"/>
    <property type="evidence" value="ECO:0007669"/>
    <property type="project" value="TreeGrafter"/>
</dbReference>
<dbReference type="GO" id="GO:0016747">
    <property type="term" value="F:acyltransferase activity, transferring groups other than amino-acyl groups"/>
    <property type="evidence" value="ECO:0007669"/>
    <property type="project" value="InterPro"/>
</dbReference>
<protein>
    <submittedName>
        <fullName evidence="4">Peptidoglycan/LPS O-acetylase OafA/YrhL, contains acyltransferase and SGNH-hydrolase domains</fullName>
    </submittedName>
</protein>
<keyword evidence="4" id="KW-0012">Acyltransferase</keyword>
<proteinExistence type="predicted"/>
<reference evidence="4 5" key="1">
    <citation type="submission" date="2016-10" db="EMBL/GenBank/DDBJ databases">
        <authorList>
            <person name="de Groot N.N."/>
        </authorList>
    </citation>
    <scope>NUCLEOTIDE SEQUENCE [LARGE SCALE GENOMIC DNA]</scope>
    <source>
        <strain evidence="4 5">DSM 44468</strain>
    </source>
</reference>
<accession>A0A1I4C032</accession>
<evidence type="ECO:0000259" key="3">
    <source>
        <dbReference type="Pfam" id="PF19040"/>
    </source>
</evidence>
<dbReference type="OrthoDB" id="3404679at2"/>
<dbReference type="PANTHER" id="PTHR23028">
    <property type="entry name" value="ACETYLTRANSFERASE"/>
    <property type="match status" value="1"/>
</dbReference>